<keyword evidence="2" id="KW-1133">Transmembrane helix</keyword>
<accession>A0A271LYY3</accession>
<proteinExistence type="predicted"/>
<comment type="caution">
    <text evidence="3">The sequence shown here is derived from an EMBL/GenBank/DDBJ whole genome shotgun (WGS) entry which is preliminary data.</text>
</comment>
<feature type="transmembrane region" description="Helical" evidence="2">
    <location>
        <begin position="86"/>
        <end position="108"/>
    </location>
</feature>
<name>A0A271LYY3_9HYPH</name>
<evidence type="ECO:0000313" key="4">
    <source>
        <dbReference type="Proteomes" id="UP000216442"/>
    </source>
</evidence>
<feature type="region of interest" description="Disordered" evidence="1">
    <location>
        <begin position="184"/>
        <end position="218"/>
    </location>
</feature>
<gene>
    <name evidence="3" type="ORF">CIT26_00865</name>
</gene>
<keyword evidence="2" id="KW-0472">Membrane</keyword>
<feature type="transmembrane region" description="Helical" evidence="2">
    <location>
        <begin position="15"/>
        <end position="39"/>
    </location>
</feature>
<dbReference type="EMBL" id="NPKJ01000004">
    <property type="protein sequence ID" value="PAQ12388.1"/>
    <property type="molecule type" value="Genomic_DNA"/>
</dbReference>
<evidence type="ECO:0000313" key="3">
    <source>
        <dbReference type="EMBL" id="PAQ12388.1"/>
    </source>
</evidence>
<protein>
    <submittedName>
        <fullName evidence="3">Uncharacterized protein</fullName>
    </submittedName>
</protein>
<keyword evidence="2" id="KW-0812">Transmembrane</keyword>
<feature type="transmembrane region" description="Helical" evidence="2">
    <location>
        <begin position="54"/>
        <end position="74"/>
    </location>
</feature>
<dbReference type="AlphaFoldDB" id="A0A271LYY3"/>
<reference evidence="3 4" key="1">
    <citation type="submission" date="2017-08" db="EMBL/GenBank/DDBJ databases">
        <title>Mesorhizobium wenxinae sp. nov., a novel rhizobial species isolated from root nodules of chickpea (Cicer arietinum L.).</title>
        <authorList>
            <person name="Zhang J."/>
        </authorList>
    </citation>
    <scope>NUCLEOTIDE SEQUENCE [LARGE SCALE GENOMIC DNA]</scope>
    <source>
        <strain evidence="3 4">SDW018</strain>
    </source>
</reference>
<organism evidence="3 4">
    <name type="scientific">Mesorhizobium temperatum</name>
    <dbReference type="NCBI Taxonomy" id="241416"/>
    <lineage>
        <taxon>Bacteria</taxon>
        <taxon>Pseudomonadati</taxon>
        <taxon>Pseudomonadota</taxon>
        <taxon>Alphaproteobacteria</taxon>
        <taxon>Hyphomicrobiales</taxon>
        <taxon>Phyllobacteriaceae</taxon>
        <taxon>Mesorhizobium</taxon>
    </lineage>
</organism>
<dbReference type="Proteomes" id="UP000216442">
    <property type="component" value="Unassembled WGS sequence"/>
</dbReference>
<feature type="transmembrane region" description="Helical" evidence="2">
    <location>
        <begin position="120"/>
        <end position="137"/>
    </location>
</feature>
<feature type="region of interest" description="Disordered" evidence="1">
    <location>
        <begin position="158"/>
        <end position="177"/>
    </location>
</feature>
<dbReference type="RefSeq" id="WP_095490798.1">
    <property type="nucleotide sequence ID" value="NZ_NPKJ01000004.1"/>
</dbReference>
<sequence length="218" mass="22997">MDPWMFTSNIGRLRFFFYSAALLVAEVVVIVLCIAWTIGFEGLANSKPGPSREGLAAAVLVASLVIVLFRANFARRRSRDALGSKWILWSYIVFSTLFAILQAGTVLVVKFDGEDSHPGLNLLGLALVGLWAVILVAKPAGGSSADMASSLSFDDLDPPRPLRGGRAPHSESAAGVTAQAPAYAMRAAPAPSNHPASQPASLPNGRPRSGGFGRRGLV</sequence>
<evidence type="ECO:0000256" key="1">
    <source>
        <dbReference type="SAM" id="MobiDB-lite"/>
    </source>
</evidence>
<evidence type="ECO:0000256" key="2">
    <source>
        <dbReference type="SAM" id="Phobius"/>
    </source>
</evidence>
<feature type="compositionally biased region" description="Gly residues" evidence="1">
    <location>
        <begin position="208"/>
        <end position="218"/>
    </location>
</feature>
<keyword evidence="4" id="KW-1185">Reference proteome</keyword>